<organism evidence="1 2">
    <name type="scientific">Irpex rosettiformis</name>
    <dbReference type="NCBI Taxonomy" id="378272"/>
    <lineage>
        <taxon>Eukaryota</taxon>
        <taxon>Fungi</taxon>
        <taxon>Dikarya</taxon>
        <taxon>Basidiomycota</taxon>
        <taxon>Agaricomycotina</taxon>
        <taxon>Agaricomycetes</taxon>
        <taxon>Polyporales</taxon>
        <taxon>Irpicaceae</taxon>
        <taxon>Irpex</taxon>
    </lineage>
</organism>
<protein>
    <submittedName>
        <fullName evidence="1">Uncharacterized protein</fullName>
    </submittedName>
</protein>
<accession>A0ACB8TSA7</accession>
<reference evidence="1" key="1">
    <citation type="journal article" date="2021" name="Environ. Microbiol.">
        <title>Gene family expansions and transcriptome signatures uncover fungal adaptations to wood decay.</title>
        <authorList>
            <person name="Hage H."/>
            <person name="Miyauchi S."/>
            <person name="Viragh M."/>
            <person name="Drula E."/>
            <person name="Min B."/>
            <person name="Chaduli D."/>
            <person name="Navarro D."/>
            <person name="Favel A."/>
            <person name="Norest M."/>
            <person name="Lesage-Meessen L."/>
            <person name="Balint B."/>
            <person name="Merenyi Z."/>
            <person name="de Eugenio L."/>
            <person name="Morin E."/>
            <person name="Martinez A.T."/>
            <person name="Baldrian P."/>
            <person name="Stursova M."/>
            <person name="Martinez M.J."/>
            <person name="Novotny C."/>
            <person name="Magnuson J.K."/>
            <person name="Spatafora J.W."/>
            <person name="Maurice S."/>
            <person name="Pangilinan J."/>
            <person name="Andreopoulos W."/>
            <person name="LaButti K."/>
            <person name="Hundley H."/>
            <person name="Na H."/>
            <person name="Kuo A."/>
            <person name="Barry K."/>
            <person name="Lipzen A."/>
            <person name="Henrissat B."/>
            <person name="Riley R."/>
            <person name="Ahrendt S."/>
            <person name="Nagy L.G."/>
            <person name="Grigoriev I.V."/>
            <person name="Martin F."/>
            <person name="Rosso M.N."/>
        </authorList>
    </citation>
    <scope>NUCLEOTIDE SEQUENCE</scope>
    <source>
        <strain evidence="1">CBS 384.51</strain>
    </source>
</reference>
<evidence type="ECO:0000313" key="1">
    <source>
        <dbReference type="EMBL" id="KAI0084878.1"/>
    </source>
</evidence>
<keyword evidence="2" id="KW-1185">Reference proteome</keyword>
<name>A0ACB8TSA7_9APHY</name>
<proteinExistence type="predicted"/>
<sequence>MSPGFSPSFDDKDADLIIRTNDNKELRVFKLLLRKASPVFEEMFLTSDNLEDKRDTVPSVDVTEGSLTMTSVLQLCYPLPDPTFYEINEATFINAVCDKYKMEAAQIRLLGIVCRTFTPTEPFLVYGVACQFRARRDEARQAAFQCLSIPLDDIINSDHPIARNISMPAFKNLIQYYGKCRMAAGKALSDLSWFSGYSCWQRCRLGDTSTTSECPFGACLQYAQNRYSTRQWFLDIVNPLKQYLLHQATPTALQLSDHVRFPKNLPCRFCQTELAGDLHCFLNLLQSEIERRVKEVEFKADF</sequence>
<gene>
    <name evidence="1" type="ORF">BDY19DRAFT_471219</name>
</gene>
<comment type="caution">
    <text evidence="1">The sequence shown here is derived from an EMBL/GenBank/DDBJ whole genome shotgun (WGS) entry which is preliminary data.</text>
</comment>
<dbReference type="Proteomes" id="UP001055072">
    <property type="component" value="Unassembled WGS sequence"/>
</dbReference>
<evidence type="ECO:0000313" key="2">
    <source>
        <dbReference type="Proteomes" id="UP001055072"/>
    </source>
</evidence>
<dbReference type="EMBL" id="MU274937">
    <property type="protein sequence ID" value="KAI0084878.1"/>
    <property type="molecule type" value="Genomic_DNA"/>
</dbReference>